<proteinExistence type="predicted"/>
<name>A0A381S960_9ZZZZ</name>
<protein>
    <submittedName>
        <fullName evidence="2">Uncharacterized protein</fullName>
    </submittedName>
</protein>
<keyword evidence="1" id="KW-0472">Membrane</keyword>
<dbReference type="AlphaFoldDB" id="A0A381S960"/>
<gene>
    <name evidence="2" type="ORF">METZ01_LOCUS53479</name>
</gene>
<reference evidence="2" key="1">
    <citation type="submission" date="2018-05" db="EMBL/GenBank/DDBJ databases">
        <authorList>
            <person name="Lanie J.A."/>
            <person name="Ng W.-L."/>
            <person name="Kazmierczak K.M."/>
            <person name="Andrzejewski T.M."/>
            <person name="Davidsen T.M."/>
            <person name="Wayne K.J."/>
            <person name="Tettelin H."/>
            <person name="Glass J.I."/>
            <person name="Rusch D."/>
            <person name="Podicherti R."/>
            <person name="Tsui H.-C.T."/>
            <person name="Winkler M.E."/>
        </authorList>
    </citation>
    <scope>NUCLEOTIDE SEQUENCE</scope>
</reference>
<sequence>MLLPPMLMILVKRYHTFTRTIDVPDNQNITKQQKTKRSRDEENKINIPPEVVKDKSITKGLLGCLPFISSSIFLHAGFYYRNNIVANHSLFNSNPEILLWTANLLWVCGFMSIFLFIYHSLSMTKRNHFHSIVPLGLVIVIGITCTSINIYILWYYNVL</sequence>
<feature type="transmembrane region" description="Helical" evidence="1">
    <location>
        <begin position="133"/>
        <end position="156"/>
    </location>
</feature>
<dbReference type="EMBL" id="UINC01002821">
    <property type="protein sequence ID" value="SVA00625.1"/>
    <property type="molecule type" value="Genomic_DNA"/>
</dbReference>
<evidence type="ECO:0000313" key="2">
    <source>
        <dbReference type="EMBL" id="SVA00625.1"/>
    </source>
</evidence>
<organism evidence="2">
    <name type="scientific">marine metagenome</name>
    <dbReference type="NCBI Taxonomy" id="408172"/>
    <lineage>
        <taxon>unclassified sequences</taxon>
        <taxon>metagenomes</taxon>
        <taxon>ecological metagenomes</taxon>
    </lineage>
</organism>
<keyword evidence="1" id="KW-1133">Transmembrane helix</keyword>
<keyword evidence="1" id="KW-0812">Transmembrane</keyword>
<feature type="transmembrane region" description="Helical" evidence="1">
    <location>
        <begin position="60"/>
        <end position="80"/>
    </location>
</feature>
<evidence type="ECO:0000256" key="1">
    <source>
        <dbReference type="SAM" id="Phobius"/>
    </source>
</evidence>
<feature type="transmembrane region" description="Helical" evidence="1">
    <location>
        <begin position="100"/>
        <end position="121"/>
    </location>
</feature>
<accession>A0A381S960</accession>